<accession>A0A8J8SIU7</accession>
<dbReference type="AlphaFoldDB" id="A0A8J8SIU7"/>
<reference evidence="1" key="1">
    <citation type="submission" date="2020-07" db="EMBL/GenBank/DDBJ databases">
        <title>Vallitalea pronyensis genome.</title>
        <authorList>
            <person name="Postec A."/>
        </authorList>
    </citation>
    <scope>NUCLEOTIDE SEQUENCE</scope>
    <source>
        <strain evidence="1">FatNI3</strain>
    </source>
</reference>
<keyword evidence="2" id="KW-1185">Reference proteome</keyword>
<dbReference type="EMBL" id="CP058649">
    <property type="protein sequence ID" value="QUI24883.1"/>
    <property type="molecule type" value="Genomic_DNA"/>
</dbReference>
<dbReference type="Proteomes" id="UP000683246">
    <property type="component" value="Chromosome"/>
</dbReference>
<organism evidence="1 2">
    <name type="scientific">Vallitalea pronyensis</name>
    <dbReference type="NCBI Taxonomy" id="1348613"/>
    <lineage>
        <taxon>Bacteria</taxon>
        <taxon>Bacillati</taxon>
        <taxon>Bacillota</taxon>
        <taxon>Clostridia</taxon>
        <taxon>Lachnospirales</taxon>
        <taxon>Vallitaleaceae</taxon>
        <taxon>Vallitalea</taxon>
    </lineage>
</organism>
<gene>
    <name evidence="1" type="ORF">HZI73_22405</name>
</gene>
<evidence type="ECO:0000313" key="2">
    <source>
        <dbReference type="Proteomes" id="UP000683246"/>
    </source>
</evidence>
<sequence length="52" mass="5883">MSNKEVLEKQIDTLQRLQEKCVDRNDCIGALELSKVIVNIVTYLTNHPLAGK</sequence>
<dbReference type="KEGG" id="vpy:HZI73_22405"/>
<evidence type="ECO:0000313" key="1">
    <source>
        <dbReference type="EMBL" id="QUI24883.1"/>
    </source>
</evidence>
<proteinExistence type="predicted"/>
<dbReference type="RefSeq" id="WP_212695583.1">
    <property type="nucleotide sequence ID" value="NZ_CP058649.1"/>
</dbReference>
<protein>
    <submittedName>
        <fullName evidence="1">Uncharacterized protein</fullName>
    </submittedName>
</protein>
<name>A0A8J8SIU7_9FIRM</name>